<feature type="domain" description="HTH lysR-type" evidence="5">
    <location>
        <begin position="35"/>
        <end position="91"/>
    </location>
</feature>
<dbReference type="GO" id="GO:0005829">
    <property type="term" value="C:cytosol"/>
    <property type="evidence" value="ECO:0007669"/>
    <property type="project" value="TreeGrafter"/>
</dbReference>
<dbReference type="RefSeq" id="WP_214387772.1">
    <property type="nucleotide sequence ID" value="NZ_JAFLWW010000002.1"/>
</dbReference>
<keyword evidence="2" id="KW-0805">Transcription regulation</keyword>
<gene>
    <name evidence="6" type="ORF">J1C56_08245</name>
</gene>
<dbReference type="PANTHER" id="PTHR30419">
    <property type="entry name" value="HTH-TYPE TRANSCRIPTIONAL REGULATOR YBHD"/>
    <property type="match status" value="1"/>
</dbReference>
<dbReference type="SUPFAM" id="SSF46785">
    <property type="entry name" value="Winged helix' DNA-binding domain"/>
    <property type="match status" value="1"/>
</dbReference>
<evidence type="ECO:0000256" key="2">
    <source>
        <dbReference type="ARBA" id="ARBA00023015"/>
    </source>
</evidence>
<comment type="similarity">
    <text evidence="1">Belongs to the LysR transcriptional regulatory family.</text>
</comment>
<dbReference type="SUPFAM" id="SSF53850">
    <property type="entry name" value="Periplasmic binding protein-like II"/>
    <property type="match status" value="1"/>
</dbReference>
<organism evidence="6 7">
    <name type="scientific">Aminobacter anthyllidis</name>
    <dbReference type="NCBI Taxonomy" id="1035067"/>
    <lineage>
        <taxon>Bacteria</taxon>
        <taxon>Pseudomonadati</taxon>
        <taxon>Pseudomonadota</taxon>
        <taxon>Alphaproteobacteria</taxon>
        <taxon>Hyphomicrobiales</taxon>
        <taxon>Phyllobacteriaceae</taxon>
        <taxon>Aminobacter</taxon>
    </lineage>
</organism>
<evidence type="ECO:0000259" key="5">
    <source>
        <dbReference type="PROSITE" id="PS50931"/>
    </source>
</evidence>
<evidence type="ECO:0000256" key="4">
    <source>
        <dbReference type="ARBA" id="ARBA00023163"/>
    </source>
</evidence>
<dbReference type="AlphaFoldDB" id="A0A9X1D3Y5"/>
<protein>
    <submittedName>
        <fullName evidence="6">LysR family transcriptional regulator</fullName>
    </submittedName>
</protein>
<dbReference type="GO" id="GO:0003700">
    <property type="term" value="F:DNA-binding transcription factor activity"/>
    <property type="evidence" value="ECO:0007669"/>
    <property type="project" value="InterPro"/>
</dbReference>
<reference evidence="6" key="1">
    <citation type="journal article" date="2021" name="Microorganisms">
        <title>Phylogenomic Reconstruction and Metabolic Potential of the Genus Aminobacter.</title>
        <authorList>
            <person name="Artuso I."/>
            <person name="Turrini P."/>
            <person name="Pirolo M."/>
            <person name="Lugli G.A."/>
            <person name="Ventura M."/>
            <person name="Visca P."/>
        </authorList>
    </citation>
    <scope>NUCLEOTIDE SEQUENCE</scope>
    <source>
        <strain evidence="6">LMG 26462</strain>
    </source>
</reference>
<dbReference type="GO" id="GO:0003677">
    <property type="term" value="F:DNA binding"/>
    <property type="evidence" value="ECO:0007669"/>
    <property type="project" value="UniProtKB-KW"/>
</dbReference>
<keyword evidence="4" id="KW-0804">Transcription</keyword>
<keyword evidence="3" id="KW-0238">DNA-binding</keyword>
<dbReference type="PROSITE" id="PS50931">
    <property type="entry name" value="HTH_LYSR"/>
    <property type="match status" value="1"/>
</dbReference>
<dbReference type="Proteomes" id="UP001138921">
    <property type="component" value="Unassembled WGS sequence"/>
</dbReference>
<name>A0A9X1D3Y5_9HYPH</name>
<evidence type="ECO:0000256" key="1">
    <source>
        <dbReference type="ARBA" id="ARBA00009437"/>
    </source>
</evidence>
<keyword evidence="7" id="KW-1185">Reference proteome</keyword>
<dbReference type="Gene3D" id="1.10.10.10">
    <property type="entry name" value="Winged helix-like DNA-binding domain superfamily/Winged helix DNA-binding domain"/>
    <property type="match status" value="1"/>
</dbReference>
<dbReference type="InterPro" id="IPR036390">
    <property type="entry name" value="WH_DNA-bd_sf"/>
</dbReference>
<dbReference type="InterPro" id="IPR005119">
    <property type="entry name" value="LysR_subst-bd"/>
</dbReference>
<dbReference type="Pfam" id="PF00126">
    <property type="entry name" value="HTH_1"/>
    <property type="match status" value="1"/>
</dbReference>
<dbReference type="InterPro" id="IPR050950">
    <property type="entry name" value="HTH-type_LysR_regulators"/>
</dbReference>
<sequence>MSVSIAHMENPPPSHFNQADISVINFRRIEVGDMIKLEALRVFVTVAESGNIKDAADAVGRTASAVSMTLKQLEDEIGGPLFQTDRKNSLTALGNLMLDLGREQIRSFDKSVSIMRAFAHSRIGSLSIASVPSVATNVLPPILQRFLETRPQVQVELFDIDSAQVRRMVESGVADIGIAGESRAGGGVEFTPLFSDRFKLLCRDDHELCRLERPVEWSDLSGATLIRNGASDRIEAEEHKRLSAQSLITVYNVTSLVALVKAGLGLTILPSLTMHGAHDGVAVLELADAAASRQVGLVERRDIPPSPVAAAFRAFAVEQIPAMVAEHLGTLNGA</sequence>
<dbReference type="EMBL" id="JAFLWW010000002">
    <property type="protein sequence ID" value="MBT1155582.1"/>
    <property type="molecule type" value="Genomic_DNA"/>
</dbReference>
<dbReference type="Gene3D" id="3.40.190.290">
    <property type="match status" value="1"/>
</dbReference>
<reference evidence="6" key="2">
    <citation type="submission" date="2021-03" db="EMBL/GenBank/DDBJ databases">
        <authorList>
            <person name="Artuso I."/>
            <person name="Turrini P."/>
            <person name="Pirolo M."/>
            <person name="Lugli G.A."/>
            <person name="Ventura M."/>
            <person name="Visca P."/>
        </authorList>
    </citation>
    <scope>NUCLEOTIDE SEQUENCE</scope>
    <source>
        <strain evidence="6">LMG 26462</strain>
    </source>
</reference>
<comment type="caution">
    <text evidence="6">The sequence shown here is derived from an EMBL/GenBank/DDBJ whole genome shotgun (WGS) entry which is preliminary data.</text>
</comment>
<evidence type="ECO:0000313" key="6">
    <source>
        <dbReference type="EMBL" id="MBT1155582.1"/>
    </source>
</evidence>
<dbReference type="InterPro" id="IPR000847">
    <property type="entry name" value="LysR_HTH_N"/>
</dbReference>
<dbReference type="Pfam" id="PF03466">
    <property type="entry name" value="LysR_substrate"/>
    <property type="match status" value="1"/>
</dbReference>
<proteinExistence type="inferred from homology"/>
<accession>A0A9X1D3Y5</accession>
<evidence type="ECO:0000313" key="7">
    <source>
        <dbReference type="Proteomes" id="UP001138921"/>
    </source>
</evidence>
<evidence type="ECO:0000256" key="3">
    <source>
        <dbReference type="ARBA" id="ARBA00023125"/>
    </source>
</evidence>
<dbReference type="InterPro" id="IPR036388">
    <property type="entry name" value="WH-like_DNA-bd_sf"/>
</dbReference>
<dbReference type="PANTHER" id="PTHR30419:SF8">
    <property type="entry name" value="NITROGEN ASSIMILATION TRANSCRIPTIONAL ACTIVATOR-RELATED"/>
    <property type="match status" value="1"/>
</dbReference>